<proteinExistence type="evidence at protein level"/>
<reference evidence="2" key="1">
    <citation type="journal article" date="2009" name="Science">
        <title>The B73 maize genome: complexity, diversity, and dynamics.</title>
        <authorList>
            <person name="Schnable P.S."/>
            <person name="Ware D."/>
            <person name="Fulton R.S."/>
            <person name="Stein J.C."/>
            <person name="Wei F."/>
            <person name="Pasternak S."/>
            <person name="Liang C."/>
            <person name="Zhang J."/>
            <person name="Fulton L."/>
            <person name="Graves T.A."/>
            <person name="Minx P."/>
            <person name="Reily A.D."/>
            <person name="Courtney L."/>
            <person name="Kruchowski S.S."/>
            <person name="Tomlinson C."/>
            <person name="Strong C."/>
            <person name="Delehaunty K."/>
            <person name="Fronick C."/>
            <person name="Courtney B."/>
            <person name="Rock S.M."/>
            <person name="Belter E."/>
            <person name="Du F."/>
            <person name="Kim K."/>
            <person name="Abbott R.M."/>
            <person name="Cotton M."/>
            <person name="Levy A."/>
            <person name="Marchetto P."/>
            <person name="Ochoa K."/>
            <person name="Jackson S.M."/>
            <person name="Gillam B."/>
            <person name="Chen W."/>
            <person name="Yan L."/>
            <person name="Higginbotham J."/>
            <person name="Cardenas M."/>
            <person name="Waligorski J."/>
            <person name="Applebaum E."/>
            <person name="Phelps L."/>
            <person name="Falcone J."/>
            <person name="Kanchi K."/>
            <person name="Thane T."/>
            <person name="Scimone A."/>
            <person name="Thane N."/>
            <person name="Henke J."/>
            <person name="Wang T."/>
            <person name="Ruppert J."/>
            <person name="Shah N."/>
            <person name="Rotter K."/>
            <person name="Hodges J."/>
            <person name="Ingenthron E."/>
            <person name="Cordes M."/>
            <person name="Kohlberg S."/>
            <person name="Sgro J."/>
            <person name="Delgado B."/>
            <person name="Mead K."/>
            <person name="Chinwalla A."/>
            <person name="Leonard S."/>
            <person name="Crouse K."/>
            <person name="Collura K."/>
            <person name="Kudrna D."/>
            <person name="Currie J."/>
            <person name="He R."/>
            <person name="Angelova A."/>
            <person name="Rajasekar S."/>
            <person name="Mueller T."/>
            <person name="Lomeli R."/>
            <person name="Scara G."/>
            <person name="Ko A."/>
            <person name="Delaney K."/>
            <person name="Wissotski M."/>
            <person name="Lopez G."/>
            <person name="Campos D."/>
            <person name="Braidotti M."/>
            <person name="Ashley E."/>
            <person name="Golser W."/>
            <person name="Kim H."/>
            <person name="Lee S."/>
            <person name="Lin J."/>
            <person name="Dujmic Z."/>
            <person name="Kim W."/>
            <person name="Talag J."/>
            <person name="Zuccolo A."/>
            <person name="Fan C."/>
            <person name="Sebastian A."/>
            <person name="Kramer M."/>
            <person name="Spiegel L."/>
            <person name="Nascimento L."/>
            <person name="Zutavern T."/>
            <person name="Miller B."/>
            <person name="Ambroise C."/>
            <person name="Muller S."/>
            <person name="Spooner W."/>
            <person name="Narechania A."/>
            <person name="Ren L."/>
            <person name="Wei S."/>
            <person name="Kumari S."/>
            <person name="Faga B."/>
            <person name="Levy M.J."/>
            <person name="McMahan L."/>
            <person name="Van Buren P."/>
            <person name="Vaughn M.W."/>
            <person name="Ying K."/>
            <person name="Yeh C.-T."/>
            <person name="Emrich S.J."/>
            <person name="Jia Y."/>
            <person name="Kalyanaraman A."/>
            <person name="Hsia A.-P."/>
            <person name="Barbazuk W.B."/>
            <person name="Baucom R.S."/>
            <person name="Brutnell T.P."/>
            <person name="Carpita N.C."/>
            <person name="Chaparro C."/>
            <person name="Chia J.-M."/>
            <person name="Deragon J.-M."/>
            <person name="Estill J.C."/>
            <person name="Fu Y."/>
            <person name="Jeddeloh J.A."/>
            <person name="Han Y."/>
            <person name="Lee H."/>
            <person name="Li P."/>
            <person name="Lisch D.R."/>
            <person name="Liu S."/>
            <person name="Liu Z."/>
            <person name="Nagel D.H."/>
            <person name="McCann M.C."/>
            <person name="SanMiguel P."/>
            <person name="Myers A.M."/>
            <person name="Nettleton D."/>
            <person name="Nguyen J."/>
            <person name="Penning B.W."/>
            <person name="Ponnala L."/>
            <person name="Schneider K.L."/>
            <person name="Schwartz D.C."/>
            <person name="Sharma A."/>
            <person name="Soderlund C."/>
            <person name="Springer N.M."/>
            <person name="Sun Q."/>
            <person name="Wang H."/>
            <person name="Waterman M."/>
            <person name="Westerman R."/>
            <person name="Wolfgruber T.K."/>
            <person name="Yang L."/>
            <person name="Yu Y."/>
            <person name="Zhang L."/>
            <person name="Zhou S."/>
            <person name="Zhu Q."/>
            <person name="Bennetzen J.L."/>
            <person name="Dawe R.K."/>
            <person name="Jiang J."/>
            <person name="Jiang N."/>
            <person name="Presting G.G."/>
            <person name="Wessler S.R."/>
            <person name="Aluru S."/>
            <person name="Martienssen R.A."/>
            <person name="Clifton S.W."/>
            <person name="McCombie W.R."/>
            <person name="Wing R.A."/>
            <person name="Wilson R.K."/>
        </authorList>
    </citation>
    <scope>NUCLEOTIDE SEQUENCE [LARGE SCALE GENOMIC DNA]</scope>
    <source>
        <strain evidence="2">cv. B73</strain>
    </source>
</reference>
<keyword evidence="3" id="KW-1267">Proteomics identification</keyword>
<sequence>MNAAVSPEMLSAEEKGQAVAAAKETLNLACSLLRRDGRPWLYAVESSPFESPDVIFLELHASAMLCLPSGECMLPDATSCTALTSALYSTVSEDDVLHRLLKVWSFCSKFFFFFGFENKFVTSGLLHVSQSK</sequence>
<reference evidence="1" key="3">
    <citation type="submission" date="2021-05" db="UniProtKB">
        <authorList>
            <consortium name="EnsemblPlants"/>
        </authorList>
    </citation>
    <scope>IDENTIFICATION</scope>
    <source>
        <strain evidence="1">cv. B73</strain>
    </source>
</reference>
<keyword evidence="2" id="KW-1185">Reference proteome</keyword>
<accession>A0A804NJV4</accession>
<evidence type="ECO:0000313" key="1">
    <source>
        <dbReference type="EnsemblPlants" id="Zm00001eb165950_P002"/>
    </source>
</evidence>
<protein>
    <submittedName>
        <fullName evidence="1">Uncharacterized protein</fullName>
    </submittedName>
</protein>
<dbReference type="Proteomes" id="UP000007305">
    <property type="component" value="Chromosome 4"/>
</dbReference>
<dbReference type="Gramene" id="Zm00001eb165950_T002">
    <property type="protein sequence ID" value="Zm00001eb165950_P002"/>
    <property type="gene ID" value="Zm00001eb165950"/>
</dbReference>
<evidence type="ECO:0007829" key="3">
    <source>
        <dbReference type="PeptideAtlas" id="A0A804NJV4"/>
    </source>
</evidence>
<evidence type="ECO:0000313" key="2">
    <source>
        <dbReference type="Proteomes" id="UP000007305"/>
    </source>
</evidence>
<dbReference type="AlphaFoldDB" id="A0A804NJV4"/>
<reference evidence="1" key="2">
    <citation type="submission" date="2019-07" db="EMBL/GenBank/DDBJ databases">
        <authorList>
            <person name="Seetharam A."/>
            <person name="Woodhouse M."/>
            <person name="Cannon E."/>
        </authorList>
    </citation>
    <scope>NUCLEOTIDE SEQUENCE [LARGE SCALE GENOMIC DNA]</scope>
    <source>
        <strain evidence="1">cv. B73</strain>
    </source>
</reference>
<name>A0A804NJV4_MAIZE</name>
<dbReference type="EnsemblPlants" id="Zm00001eb165950_T002">
    <property type="protein sequence ID" value="Zm00001eb165950_P002"/>
    <property type="gene ID" value="Zm00001eb165950"/>
</dbReference>
<organism evidence="1 2">
    <name type="scientific">Zea mays</name>
    <name type="common">Maize</name>
    <dbReference type="NCBI Taxonomy" id="4577"/>
    <lineage>
        <taxon>Eukaryota</taxon>
        <taxon>Viridiplantae</taxon>
        <taxon>Streptophyta</taxon>
        <taxon>Embryophyta</taxon>
        <taxon>Tracheophyta</taxon>
        <taxon>Spermatophyta</taxon>
        <taxon>Magnoliopsida</taxon>
        <taxon>Liliopsida</taxon>
        <taxon>Poales</taxon>
        <taxon>Poaceae</taxon>
        <taxon>PACMAD clade</taxon>
        <taxon>Panicoideae</taxon>
        <taxon>Andropogonodae</taxon>
        <taxon>Andropogoneae</taxon>
        <taxon>Tripsacinae</taxon>
        <taxon>Zea</taxon>
    </lineage>
</organism>